<dbReference type="Proteomes" id="UP000033924">
    <property type="component" value="Unassembled WGS sequence"/>
</dbReference>
<gene>
    <name evidence="1" type="ORF">SY86_05220</name>
</gene>
<keyword evidence="2" id="KW-1185">Reference proteome</keyword>
<organism evidence="1 2">
    <name type="scientific">Erwinia tracheiphila</name>
    <dbReference type="NCBI Taxonomy" id="65700"/>
    <lineage>
        <taxon>Bacteria</taxon>
        <taxon>Pseudomonadati</taxon>
        <taxon>Pseudomonadota</taxon>
        <taxon>Gammaproteobacteria</taxon>
        <taxon>Enterobacterales</taxon>
        <taxon>Erwiniaceae</taxon>
        <taxon>Erwinia</taxon>
    </lineage>
</organism>
<proteinExistence type="predicted"/>
<evidence type="ECO:0000313" key="1">
    <source>
        <dbReference type="EMBL" id="KKF34961.1"/>
    </source>
</evidence>
<name>A0A0M2KDC9_9GAMM</name>
<protein>
    <submittedName>
        <fullName evidence="1">Uncharacterized protein</fullName>
    </submittedName>
</protein>
<dbReference type="STRING" id="65700.SY86_05220"/>
<evidence type="ECO:0000313" key="2">
    <source>
        <dbReference type="Proteomes" id="UP000033924"/>
    </source>
</evidence>
<sequence>MTITFPMAHHYCITDTAAHGQEIFKTMIQFPNHEQWHADVSRYWPLNQAVASAACEMQKKIMRPPNSLAVFTFQHLTFLETRA</sequence>
<accession>A0A0M2KDC9</accession>
<dbReference type="AlphaFoldDB" id="A0A0M2KDC9"/>
<comment type="caution">
    <text evidence="1">The sequence shown here is derived from an EMBL/GenBank/DDBJ whole genome shotgun (WGS) entry which is preliminary data.</text>
</comment>
<reference evidence="1 2" key="1">
    <citation type="submission" date="2015-01" db="EMBL/GenBank/DDBJ databases">
        <title>Erwinia tracheiphila.</title>
        <authorList>
            <person name="Shapiro L.R."/>
        </authorList>
    </citation>
    <scope>NUCLEOTIDE SEQUENCE [LARGE SCALE GENOMIC DNA]</scope>
    <source>
        <strain evidence="1 2">BuffGH</strain>
    </source>
</reference>
<dbReference type="PATRIC" id="fig|65700.7.peg.1312"/>
<dbReference type="EMBL" id="JXNU01000003">
    <property type="protein sequence ID" value="KKF34961.1"/>
    <property type="molecule type" value="Genomic_DNA"/>
</dbReference>